<dbReference type="AlphaFoldDB" id="A0A9P4XZN0"/>
<dbReference type="EMBL" id="MU032349">
    <property type="protein sequence ID" value="KAF3763861.1"/>
    <property type="molecule type" value="Genomic_DNA"/>
</dbReference>
<sequence length="53" mass="6128">MTAVARRGYLLHLQGQNIAPNSRTHTPKTPREEQGKERREKKEKKTRLSGTEL</sequence>
<proteinExistence type="predicted"/>
<accession>A0A9P4XZN0</accession>
<name>A0A9P4XZN0_CRYP1</name>
<feature type="compositionally biased region" description="Basic and acidic residues" evidence="1">
    <location>
        <begin position="29"/>
        <end position="40"/>
    </location>
</feature>
<comment type="caution">
    <text evidence="2">The sequence shown here is derived from an EMBL/GenBank/DDBJ whole genome shotgun (WGS) entry which is preliminary data.</text>
</comment>
<dbReference type="RefSeq" id="XP_040774822.1">
    <property type="nucleotide sequence ID" value="XM_040915100.1"/>
</dbReference>
<reference evidence="2" key="1">
    <citation type="journal article" date="2020" name="Phytopathology">
        <title>Genome sequence of the chestnut blight fungus Cryphonectria parasitica EP155: A fundamental resource for an archetypical invasive plant pathogen.</title>
        <authorList>
            <person name="Crouch J.A."/>
            <person name="Dawe A."/>
            <person name="Aerts A."/>
            <person name="Barry K."/>
            <person name="Churchill A.C.L."/>
            <person name="Grimwood J."/>
            <person name="Hillman B."/>
            <person name="Milgroom M.G."/>
            <person name="Pangilinan J."/>
            <person name="Smith M."/>
            <person name="Salamov A."/>
            <person name="Schmutz J."/>
            <person name="Yadav J."/>
            <person name="Grigoriev I.V."/>
            <person name="Nuss D."/>
        </authorList>
    </citation>
    <scope>NUCLEOTIDE SEQUENCE</scope>
    <source>
        <strain evidence="2">EP155</strain>
    </source>
</reference>
<feature type="region of interest" description="Disordered" evidence="1">
    <location>
        <begin position="12"/>
        <end position="53"/>
    </location>
</feature>
<keyword evidence="3" id="KW-1185">Reference proteome</keyword>
<dbReference type="Proteomes" id="UP000803844">
    <property type="component" value="Unassembled WGS sequence"/>
</dbReference>
<organism evidence="2 3">
    <name type="scientific">Cryphonectria parasitica (strain ATCC 38755 / EP155)</name>
    <dbReference type="NCBI Taxonomy" id="660469"/>
    <lineage>
        <taxon>Eukaryota</taxon>
        <taxon>Fungi</taxon>
        <taxon>Dikarya</taxon>
        <taxon>Ascomycota</taxon>
        <taxon>Pezizomycotina</taxon>
        <taxon>Sordariomycetes</taxon>
        <taxon>Sordariomycetidae</taxon>
        <taxon>Diaporthales</taxon>
        <taxon>Cryphonectriaceae</taxon>
        <taxon>Cryphonectria-Endothia species complex</taxon>
        <taxon>Cryphonectria</taxon>
    </lineage>
</organism>
<feature type="compositionally biased region" description="Polar residues" evidence="1">
    <location>
        <begin position="14"/>
        <end position="24"/>
    </location>
</feature>
<protein>
    <submittedName>
        <fullName evidence="2">Uncharacterized protein</fullName>
    </submittedName>
</protein>
<dbReference type="GeneID" id="63832229"/>
<gene>
    <name evidence="2" type="ORF">M406DRAFT_104462</name>
</gene>
<evidence type="ECO:0000313" key="2">
    <source>
        <dbReference type="EMBL" id="KAF3763861.1"/>
    </source>
</evidence>
<evidence type="ECO:0000256" key="1">
    <source>
        <dbReference type="SAM" id="MobiDB-lite"/>
    </source>
</evidence>
<evidence type="ECO:0000313" key="3">
    <source>
        <dbReference type="Proteomes" id="UP000803844"/>
    </source>
</evidence>